<evidence type="ECO:0000256" key="1">
    <source>
        <dbReference type="SAM" id="Phobius"/>
    </source>
</evidence>
<feature type="transmembrane region" description="Helical" evidence="1">
    <location>
        <begin position="41"/>
        <end position="63"/>
    </location>
</feature>
<organism evidence="2 3">
    <name type="scientific">Sulfitobacter porphyrae</name>
    <dbReference type="NCBI Taxonomy" id="1246864"/>
    <lineage>
        <taxon>Bacteria</taxon>
        <taxon>Pseudomonadati</taxon>
        <taxon>Pseudomonadota</taxon>
        <taxon>Alphaproteobacteria</taxon>
        <taxon>Rhodobacterales</taxon>
        <taxon>Roseobacteraceae</taxon>
        <taxon>Sulfitobacter</taxon>
    </lineage>
</organism>
<evidence type="ECO:0008006" key="4">
    <source>
        <dbReference type="Google" id="ProtNLM"/>
    </source>
</evidence>
<dbReference type="Proteomes" id="UP001596353">
    <property type="component" value="Unassembled WGS sequence"/>
</dbReference>
<reference evidence="3" key="1">
    <citation type="journal article" date="2019" name="Int. J. Syst. Evol. Microbiol.">
        <title>The Global Catalogue of Microorganisms (GCM) 10K type strain sequencing project: providing services to taxonomists for standard genome sequencing and annotation.</title>
        <authorList>
            <consortium name="The Broad Institute Genomics Platform"/>
            <consortium name="The Broad Institute Genome Sequencing Center for Infectious Disease"/>
            <person name="Wu L."/>
            <person name="Ma J."/>
        </authorList>
    </citation>
    <scope>NUCLEOTIDE SEQUENCE [LARGE SCALE GENOMIC DNA]</scope>
    <source>
        <strain evidence="3">CCUG 66188</strain>
    </source>
</reference>
<keyword evidence="1" id="KW-0812">Transmembrane</keyword>
<evidence type="ECO:0000313" key="2">
    <source>
        <dbReference type="EMBL" id="MFC6758434.1"/>
    </source>
</evidence>
<dbReference type="EMBL" id="JBHSWG010000001">
    <property type="protein sequence ID" value="MFC6758434.1"/>
    <property type="molecule type" value="Genomic_DNA"/>
</dbReference>
<keyword evidence="1" id="KW-0472">Membrane</keyword>
<gene>
    <name evidence="2" type="ORF">ACFQFQ_01245</name>
</gene>
<keyword evidence="1" id="KW-1133">Transmembrane helix</keyword>
<sequence length="112" mass="11892">MKATQAAQTAVLGLGASLLLVVGLGFLTAAFWIYLATVSTALTAAMVIGGIYFGAGLIMIAMISARNRSARRELERMELARQHKSGDLQGTLYQIILAFMSGMQAGQKGRRG</sequence>
<feature type="transmembrane region" description="Helical" evidence="1">
    <location>
        <begin position="12"/>
        <end position="35"/>
    </location>
</feature>
<evidence type="ECO:0000313" key="3">
    <source>
        <dbReference type="Proteomes" id="UP001596353"/>
    </source>
</evidence>
<keyword evidence="3" id="KW-1185">Reference proteome</keyword>
<name>A0ABW2AYC4_9RHOB</name>
<proteinExistence type="predicted"/>
<comment type="caution">
    <text evidence="2">The sequence shown here is derived from an EMBL/GenBank/DDBJ whole genome shotgun (WGS) entry which is preliminary data.</text>
</comment>
<protein>
    <recommendedName>
        <fullName evidence="4">Holin-X, holin superfamily III</fullName>
    </recommendedName>
</protein>
<accession>A0ABW2AYC4</accession>